<dbReference type="CDD" id="cd00082">
    <property type="entry name" value="HisKA"/>
    <property type="match status" value="1"/>
</dbReference>
<keyword evidence="11 18" id="KW-0418">Kinase</keyword>
<evidence type="ECO:0000256" key="15">
    <source>
        <dbReference type="ARBA" id="ARBA00023136"/>
    </source>
</evidence>
<dbReference type="InterPro" id="IPR013727">
    <property type="entry name" value="2CSK_N"/>
</dbReference>
<dbReference type="SMART" id="SM00388">
    <property type="entry name" value="HisKA"/>
    <property type="match status" value="1"/>
</dbReference>
<dbReference type="SMART" id="SM00387">
    <property type="entry name" value="HATPase_c"/>
    <property type="match status" value="1"/>
</dbReference>
<comment type="catalytic activity">
    <reaction evidence="1">
        <text>ATP + protein L-histidine = ADP + protein N-phospho-L-histidine.</text>
        <dbReference type="EC" id="2.7.13.3"/>
    </reaction>
</comment>
<dbReference type="InterPro" id="IPR005467">
    <property type="entry name" value="His_kinase_dom"/>
</dbReference>
<keyword evidence="13 16" id="KW-1133">Transmembrane helix</keyword>
<evidence type="ECO:0000256" key="14">
    <source>
        <dbReference type="ARBA" id="ARBA00023012"/>
    </source>
</evidence>
<dbReference type="PANTHER" id="PTHR45436">
    <property type="entry name" value="SENSOR HISTIDINE KINASE YKOH"/>
    <property type="match status" value="1"/>
</dbReference>
<evidence type="ECO:0000256" key="16">
    <source>
        <dbReference type="SAM" id="Phobius"/>
    </source>
</evidence>
<keyword evidence="15 16" id="KW-0472">Membrane</keyword>
<gene>
    <name evidence="18" type="primary">qseC</name>
    <name evidence="18" type="ORF">QU481_08005</name>
</gene>
<evidence type="ECO:0000256" key="8">
    <source>
        <dbReference type="ARBA" id="ARBA00022679"/>
    </source>
</evidence>
<keyword evidence="5" id="KW-1003">Cell membrane</keyword>
<feature type="domain" description="Histidine kinase" evidence="17">
    <location>
        <begin position="242"/>
        <end position="450"/>
    </location>
</feature>
<dbReference type="InterPro" id="IPR004358">
    <property type="entry name" value="Sig_transdc_His_kin-like_C"/>
</dbReference>
<dbReference type="PANTHER" id="PTHR45436:SF14">
    <property type="entry name" value="SENSOR PROTEIN QSEC"/>
    <property type="match status" value="1"/>
</dbReference>
<dbReference type="NCBIfam" id="NF007664">
    <property type="entry name" value="PRK10337.1"/>
    <property type="match status" value="1"/>
</dbReference>
<feature type="transmembrane region" description="Helical" evidence="16">
    <location>
        <begin position="12"/>
        <end position="31"/>
    </location>
</feature>
<protein>
    <recommendedName>
        <fullName evidence="4">Sensor protein QseC</fullName>
        <ecNumber evidence="3">2.7.13.3</ecNumber>
    </recommendedName>
</protein>
<evidence type="ECO:0000256" key="2">
    <source>
        <dbReference type="ARBA" id="ARBA00004429"/>
    </source>
</evidence>
<evidence type="ECO:0000256" key="1">
    <source>
        <dbReference type="ARBA" id="ARBA00000085"/>
    </source>
</evidence>
<keyword evidence="19" id="KW-1185">Reference proteome</keyword>
<keyword evidence="6" id="KW-0997">Cell inner membrane</keyword>
<dbReference type="Pfam" id="PF08521">
    <property type="entry name" value="2CSK_N"/>
    <property type="match status" value="1"/>
</dbReference>
<dbReference type="EMBL" id="JAUEDK010000010">
    <property type="protein sequence ID" value="MDN0074835.1"/>
    <property type="molecule type" value="Genomic_DNA"/>
</dbReference>
<dbReference type="PROSITE" id="PS50109">
    <property type="entry name" value="HIS_KIN"/>
    <property type="match status" value="1"/>
</dbReference>
<evidence type="ECO:0000256" key="4">
    <source>
        <dbReference type="ARBA" id="ARBA00017234"/>
    </source>
</evidence>
<dbReference type="InterPro" id="IPR003594">
    <property type="entry name" value="HATPase_dom"/>
</dbReference>
<dbReference type="RefSeq" id="WP_289829416.1">
    <property type="nucleotide sequence ID" value="NZ_JAUEDK010000010.1"/>
</dbReference>
<keyword evidence="7" id="KW-0597">Phosphoprotein</keyword>
<feature type="transmembrane region" description="Helical" evidence="16">
    <location>
        <begin position="163"/>
        <end position="181"/>
    </location>
</feature>
<evidence type="ECO:0000313" key="19">
    <source>
        <dbReference type="Proteomes" id="UP001168540"/>
    </source>
</evidence>
<evidence type="ECO:0000256" key="11">
    <source>
        <dbReference type="ARBA" id="ARBA00022777"/>
    </source>
</evidence>
<sequence>MKVRSLRLRLSLILLVVAPLVWALATVGAYFQTRHEVNQLFDTQQTLFARQLLSSNLATRVDELPELPKTKRLIRGGEHGGFDDDALSFAVFDAAGRLLFYGGDGKHFPADPARRGFVVATVKHQGPWRLFYLPAPDGQRIVAVGQKEGYRRELVWEVVGVQLAPWLAALPLLLLVLVWAIGRELAPLRATAHELAVRRADDASPLQVARLASEVAPMVSALNQLFARTADTLARERRFTADAAHELRSPLAALKVQAEVAQLAEHDPAARQRALGNLTVGIDRATRLVEQLLALSRLDPLSRLADAKPVRWQRVADAACADVAPLAAQRQVTVERVGDASAALPLPGDETLLTLLLRNLLDNALRYGPPGGRVVLTLAPDAIHVDDNGPGIAPDDLPRVRERFFRPPGQSEPGSGLGLSIVERIASLHGLTLLLANRPGGGFVASLVRG</sequence>
<evidence type="ECO:0000256" key="13">
    <source>
        <dbReference type="ARBA" id="ARBA00022989"/>
    </source>
</evidence>
<comment type="caution">
    <text evidence="18">The sequence shown here is derived from an EMBL/GenBank/DDBJ whole genome shotgun (WGS) entry which is preliminary data.</text>
</comment>
<dbReference type="InterPro" id="IPR059132">
    <property type="entry name" value="QseC"/>
</dbReference>
<evidence type="ECO:0000259" key="17">
    <source>
        <dbReference type="PROSITE" id="PS50109"/>
    </source>
</evidence>
<keyword evidence="12" id="KW-0067">ATP-binding</keyword>
<comment type="subcellular location">
    <subcellularLocation>
        <location evidence="2">Cell inner membrane</location>
        <topology evidence="2">Multi-pass membrane protein</topology>
    </subcellularLocation>
</comment>
<evidence type="ECO:0000313" key="18">
    <source>
        <dbReference type="EMBL" id="MDN0074835.1"/>
    </source>
</evidence>
<dbReference type="InterPro" id="IPR036890">
    <property type="entry name" value="HATPase_C_sf"/>
</dbReference>
<accession>A0ABT7XM33</accession>
<dbReference type="Gene3D" id="3.30.565.10">
    <property type="entry name" value="Histidine kinase-like ATPase, C-terminal domain"/>
    <property type="match status" value="1"/>
</dbReference>
<evidence type="ECO:0000256" key="9">
    <source>
        <dbReference type="ARBA" id="ARBA00022692"/>
    </source>
</evidence>
<dbReference type="SUPFAM" id="SSF47384">
    <property type="entry name" value="Homodimeric domain of signal transducing histidine kinase"/>
    <property type="match status" value="1"/>
</dbReference>
<keyword evidence="9 16" id="KW-0812">Transmembrane</keyword>
<evidence type="ECO:0000256" key="3">
    <source>
        <dbReference type="ARBA" id="ARBA00012438"/>
    </source>
</evidence>
<organism evidence="18 19">
    <name type="scientific">Crenobacter oryzisoli</name>
    <dbReference type="NCBI Taxonomy" id="3056844"/>
    <lineage>
        <taxon>Bacteria</taxon>
        <taxon>Pseudomonadati</taxon>
        <taxon>Pseudomonadota</taxon>
        <taxon>Betaproteobacteria</taxon>
        <taxon>Neisseriales</taxon>
        <taxon>Neisseriaceae</taxon>
        <taxon>Crenobacter</taxon>
    </lineage>
</organism>
<name>A0ABT7XM33_9NEIS</name>
<dbReference type="Gene3D" id="1.20.5.1040">
    <property type="entry name" value="Sensor protein qsec"/>
    <property type="match status" value="2"/>
</dbReference>
<proteinExistence type="predicted"/>
<dbReference type="SUPFAM" id="SSF55874">
    <property type="entry name" value="ATPase domain of HSP90 chaperone/DNA topoisomerase II/histidine kinase"/>
    <property type="match status" value="1"/>
</dbReference>
<evidence type="ECO:0000256" key="7">
    <source>
        <dbReference type="ARBA" id="ARBA00022553"/>
    </source>
</evidence>
<dbReference type="Pfam" id="PF00512">
    <property type="entry name" value="HisKA"/>
    <property type="match status" value="1"/>
</dbReference>
<dbReference type="InterPro" id="IPR003661">
    <property type="entry name" value="HisK_dim/P_dom"/>
</dbReference>
<reference evidence="18" key="1">
    <citation type="submission" date="2023-06" db="EMBL/GenBank/DDBJ databases">
        <authorList>
            <person name="Zhang S."/>
        </authorList>
    </citation>
    <scope>NUCLEOTIDE SEQUENCE</scope>
    <source>
        <strain evidence="18">SG2303</strain>
    </source>
</reference>
<dbReference type="Pfam" id="PF02518">
    <property type="entry name" value="HATPase_c"/>
    <property type="match status" value="1"/>
</dbReference>
<evidence type="ECO:0000256" key="10">
    <source>
        <dbReference type="ARBA" id="ARBA00022741"/>
    </source>
</evidence>
<evidence type="ECO:0000256" key="12">
    <source>
        <dbReference type="ARBA" id="ARBA00022840"/>
    </source>
</evidence>
<dbReference type="PRINTS" id="PR00344">
    <property type="entry name" value="BCTRLSENSOR"/>
</dbReference>
<dbReference type="EC" id="2.7.13.3" evidence="3"/>
<evidence type="ECO:0000256" key="6">
    <source>
        <dbReference type="ARBA" id="ARBA00022519"/>
    </source>
</evidence>
<dbReference type="InterPro" id="IPR050428">
    <property type="entry name" value="TCS_sensor_his_kinase"/>
</dbReference>
<dbReference type="Gene3D" id="1.10.287.130">
    <property type="match status" value="1"/>
</dbReference>
<keyword evidence="10" id="KW-0547">Nucleotide-binding</keyword>
<dbReference type="Proteomes" id="UP001168540">
    <property type="component" value="Unassembled WGS sequence"/>
</dbReference>
<dbReference type="GO" id="GO:0004673">
    <property type="term" value="F:protein histidine kinase activity"/>
    <property type="evidence" value="ECO:0007669"/>
    <property type="project" value="UniProtKB-EC"/>
</dbReference>
<evidence type="ECO:0000256" key="5">
    <source>
        <dbReference type="ARBA" id="ARBA00022475"/>
    </source>
</evidence>
<keyword evidence="8 18" id="KW-0808">Transferase</keyword>
<dbReference type="InterPro" id="IPR036097">
    <property type="entry name" value="HisK_dim/P_sf"/>
</dbReference>
<keyword evidence="14" id="KW-0902">Two-component regulatory system</keyword>